<evidence type="ECO:0000256" key="3">
    <source>
        <dbReference type="ARBA" id="ARBA00023082"/>
    </source>
</evidence>
<evidence type="ECO:0000256" key="4">
    <source>
        <dbReference type="ARBA" id="ARBA00023163"/>
    </source>
</evidence>
<dbReference type="GO" id="GO:0006352">
    <property type="term" value="P:DNA-templated transcription initiation"/>
    <property type="evidence" value="ECO:0007669"/>
    <property type="project" value="InterPro"/>
</dbReference>
<keyword evidence="4" id="KW-0804">Transcription</keyword>
<dbReference type="RefSeq" id="WP_110308078.1">
    <property type="nucleotide sequence ID" value="NZ_QJHK01000020.1"/>
</dbReference>
<dbReference type="InterPro" id="IPR013324">
    <property type="entry name" value="RNA_pol_sigma_r3/r4-like"/>
</dbReference>
<evidence type="ECO:0000259" key="5">
    <source>
        <dbReference type="Pfam" id="PF08281"/>
    </source>
</evidence>
<dbReference type="CDD" id="cd06171">
    <property type="entry name" value="Sigma70_r4"/>
    <property type="match status" value="1"/>
</dbReference>
<accession>A0A2V4BKN9</accession>
<dbReference type="PANTHER" id="PTHR43133">
    <property type="entry name" value="RNA POLYMERASE ECF-TYPE SIGMA FACTO"/>
    <property type="match status" value="1"/>
</dbReference>
<dbReference type="InterPro" id="IPR014284">
    <property type="entry name" value="RNA_pol_sigma-70_dom"/>
</dbReference>
<organism evidence="6 7">
    <name type="scientific">Flavobacterium cheongpyeongense</name>
    <dbReference type="NCBI Taxonomy" id="2212651"/>
    <lineage>
        <taxon>Bacteria</taxon>
        <taxon>Pseudomonadati</taxon>
        <taxon>Bacteroidota</taxon>
        <taxon>Flavobacteriia</taxon>
        <taxon>Flavobacteriales</taxon>
        <taxon>Flavobacteriaceae</taxon>
        <taxon>Flavobacterium</taxon>
    </lineage>
</organism>
<dbReference type="GO" id="GO:0016987">
    <property type="term" value="F:sigma factor activity"/>
    <property type="evidence" value="ECO:0007669"/>
    <property type="project" value="UniProtKB-KW"/>
</dbReference>
<dbReference type="Gene3D" id="1.10.10.10">
    <property type="entry name" value="Winged helix-like DNA-binding domain superfamily/Winged helix DNA-binding domain"/>
    <property type="match status" value="1"/>
</dbReference>
<dbReference type="Proteomes" id="UP000247903">
    <property type="component" value="Unassembled WGS sequence"/>
</dbReference>
<dbReference type="AlphaFoldDB" id="A0A2V4BKN9"/>
<proteinExistence type="inferred from homology"/>
<dbReference type="EMBL" id="QJHK01000020">
    <property type="protein sequence ID" value="PXY39307.1"/>
    <property type="molecule type" value="Genomic_DNA"/>
</dbReference>
<evidence type="ECO:0000313" key="7">
    <source>
        <dbReference type="Proteomes" id="UP000247903"/>
    </source>
</evidence>
<dbReference type="SUPFAM" id="SSF88946">
    <property type="entry name" value="Sigma2 domain of RNA polymerase sigma factors"/>
    <property type="match status" value="1"/>
</dbReference>
<comment type="caution">
    <text evidence="6">The sequence shown here is derived from an EMBL/GenBank/DDBJ whole genome shotgun (WGS) entry which is preliminary data.</text>
</comment>
<comment type="similarity">
    <text evidence="1">Belongs to the sigma-70 factor family. ECF subfamily.</text>
</comment>
<sequence length="180" mass="21042">MKNEKRDIDLWHQIKRGDVHAYHKLYDRYINTLFTFGMQYTNDDALVQDAIHDIFVDLHRYRTTIATDVVVKSYLFKSLQNDIFKKLKSQTKTVRLDIVSEGDYKTDSAEDELIFSETTLNKNASLALALSSLTKKQRYALHLRFSEDLSYEEISSTLGISMESCRTLIYRSLKELRAKL</sequence>
<evidence type="ECO:0000256" key="1">
    <source>
        <dbReference type="ARBA" id="ARBA00010641"/>
    </source>
</evidence>
<keyword evidence="2" id="KW-0805">Transcription regulation</keyword>
<gene>
    <name evidence="6" type="ORF">DMB65_18290</name>
</gene>
<dbReference type="NCBIfam" id="TIGR02937">
    <property type="entry name" value="sigma70-ECF"/>
    <property type="match status" value="1"/>
</dbReference>
<reference evidence="6 7" key="1">
    <citation type="submission" date="2018-05" db="EMBL/GenBank/DDBJ databases">
        <title>Flavobacterium sp. strain IMCC34759, incomplete genome.</title>
        <authorList>
            <person name="Joung Y."/>
            <person name="Cho J."/>
        </authorList>
    </citation>
    <scope>NUCLEOTIDE SEQUENCE [LARGE SCALE GENOMIC DNA]</scope>
    <source>
        <strain evidence="6 7">IMCC34759</strain>
    </source>
</reference>
<dbReference type="PANTHER" id="PTHR43133:SF46">
    <property type="entry name" value="RNA POLYMERASE SIGMA-70 FACTOR ECF SUBFAMILY"/>
    <property type="match status" value="1"/>
</dbReference>
<evidence type="ECO:0000313" key="6">
    <source>
        <dbReference type="EMBL" id="PXY39307.1"/>
    </source>
</evidence>
<dbReference type="SUPFAM" id="SSF88659">
    <property type="entry name" value="Sigma3 and sigma4 domains of RNA polymerase sigma factors"/>
    <property type="match status" value="1"/>
</dbReference>
<dbReference type="InterPro" id="IPR013249">
    <property type="entry name" value="RNA_pol_sigma70_r4_t2"/>
</dbReference>
<dbReference type="InterPro" id="IPR039425">
    <property type="entry name" value="RNA_pol_sigma-70-like"/>
</dbReference>
<protein>
    <recommendedName>
        <fullName evidence="5">RNA polymerase sigma factor 70 region 4 type 2 domain-containing protein</fullName>
    </recommendedName>
</protein>
<keyword evidence="3" id="KW-0731">Sigma factor</keyword>
<feature type="domain" description="RNA polymerase sigma factor 70 region 4 type 2" evidence="5">
    <location>
        <begin position="126"/>
        <end position="176"/>
    </location>
</feature>
<dbReference type="OrthoDB" id="9150024at2"/>
<dbReference type="InterPro" id="IPR036388">
    <property type="entry name" value="WH-like_DNA-bd_sf"/>
</dbReference>
<dbReference type="Pfam" id="PF08281">
    <property type="entry name" value="Sigma70_r4_2"/>
    <property type="match status" value="1"/>
</dbReference>
<keyword evidence="7" id="KW-1185">Reference proteome</keyword>
<dbReference type="GO" id="GO:0003677">
    <property type="term" value="F:DNA binding"/>
    <property type="evidence" value="ECO:0007669"/>
    <property type="project" value="InterPro"/>
</dbReference>
<dbReference type="InterPro" id="IPR013325">
    <property type="entry name" value="RNA_pol_sigma_r2"/>
</dbReference>
<evidence type="ECO:0000256" key="2">
    <source>
        <dbReference type="ARBA" id="ARBA00023015"/>
    </source>
</evidence>
<dbReference type="Gene3D" id="1.10.1740.10">
    <property type="match status" value="1"/>
</dbReference>
<name>A0A2V4BKN9_9FLAO</name>